<organism evidence="1 2">
    <name type="scientific">Hypoxylon rubiginosum</name>
    <dbReference type="NCBI Taxonomy" id="110542"/>
    <lineage>
        <taxon>Eukaryota</taxon>
        <taxon>Fungi</taxon>
        <taxon>Dikarya</taxon>
        <taxon>Ascomycota</taxon>
        <taxon>Pezizomycotina</taxon>
        <taxon>Sordariomycetes</taxon>
        <taxon>Xylariomycetidae</taxon>
        <taxon>Xylariales</taxon>
        <taxon>Hypoxylaceae</taxon>
        <taxon>Hypoxylon</taxon>
    </lineage>
</organism>
<protein>
    <submittedName>
        <fullName evidence="1">NAD(P)-binding protein</fullName>
    </submittedName>
</protein>
<evidence type="ECO:0000313" key="2">
    <source>
        <dbReference type="Proteomes" id="UP001497700"/>
    </source>
</evidence>
<reference evidence="1 2" key="1">
    <citation type="journal article" date="2022" name="New Phytol.">
        <title>Ecological generalism drives hyperdiversity of secondary metabolite gene clusters in xylarialean endophytes.</title>
        <authorList>
            <person name="Franco M.E.E."/>
            <person name="Wisecaver J.H."/>
            <person name="Arnold A.E."/>
            <person name="Ju Y.M."/>
            <person name="Slot J.C."/>
            <person name="Ahrendt S."/>
            <person name="Moore L.P."/>
            <person name="Eastman K.E."/>
            <person name="Scott K."/>
            <person name="Konkel Z."/>
            <person name="Mondo S.J."/>
            <person name="Kuo A."/>
            <person name="Hayes R.D."/>
            <person name="Haridas S."/>
            <person name="Andreopoulos B."/>
            <person name="Riley R."/>
            <person name="LaButti K."/>
            <person name="Pangilinan J."/>
            <person name="Lipzen A."/>
            <person name="Amirebrahimi M."/>
            <person name="Yan J."/>
            <person name="Adam C."/>
            <person name="Keymanesh K."/>
            <person name="Ng V."/>
            <person name="Louie K."/>
            <person name="Northen T."/>
            <person name="Drula E."/>
            <person name="Henrissat B."/>
            <person name="Hsieh H.M."/>
            <person name="Youens-Clark K."/>
            <person name="Lutzoni F."/>
            <person name="Miadlikowska J."/>
            <person name="Eastwood D.C."/>
            <person name="Hamelin R.C."/>
            <person name="Grigoriev I.V."/>
            <person name="U'Ren J.M."/>
        </authorList>
    </citation>
    <scope>NUCLEOTIDE SEQUENCE [LARGE SCALE GENOMIC DNA]</scope>
    <source>
        <strain evidence="1 2">CBS 119005</strain>
    </source>
</reference>
<proteinExistence type="predicted"/>
<comment type="caution">
    <text evidence="1">The sequence shown here is derived from an EMBL/GenBank/DDBJ whole genome shotgun (WGS) entry which is preliminary data.</text>
</comment>
<evidence type="ECO:0000313" key="1">
    <source>
        <dbReference type="EMBL" id="KAI4863607.1"/>
    </source>
</evidence>
<name>A0ACB9YWM8_9PEZI</name>
<dbReference type="Proteomes" id="UP001497700">
    <property type="component" value="Unassembled WGS sequence"/>
</dbReference>
<dbReference type="EMBL" id="MU393501">
    <property type="protein sequence ID" value="KAI4863607.1"/>
    <property type="molecule type" value="Genomic_DNA"/>
</dbReference>
<gene>
    <name evidence="1" type="ORF">F4820DRAFT_369934</name>
</gene>
<keyword evidence="2" id="KW-1185">Reference proteome</keyword>
<sequence length="354" mass="38467">MYSNKTFVYKAYTPYCLVPGVHLTVEPRSFDPETNPPPGGITLKNMYLSLDPYQRGQIRLPTDSGTYSIPWVEGEPAVVITLSTVLKSDNPSFNPGDLVLAMADASEYATVPAELIAMTRPLPPLPSGVDISPATLINTLGIPGLSAYISFFEFIREPRAGKTILISAASGGVGQIVGQLAKMHGMKVIGSTGSAAKVDFLVNELGFDAAWNYKEETTTTALGRLAPDGLDFYYDNVGGEQLEVVLTMMKDYGVIVSSGMISQYNKPDEEKYGVRTGMNIFLKRLTINGFVCSDPQHLEKYLPSFASDMLGWISAGKMKTKEEVVVGLDSAPNAFVRMFQGDKFGKLVVKVDEN</sequence>
<accession>A0ACB9YWM8</accession>